<dbReference type="OrthoDB" id="5979455at2759"/>
<proteinExistence type="predicted"/>
<reference evidence="1" key="1">
    <citation type="submission" date="2018-11" db="EMBL/GenBank/DDBJ databases">
        <authorList>
            <person name="Alioto T."/>
            <person name="Alioto T."/>
        </authorList>
    </citation>
    <scope>NUCLEOTIDE SEQUENCE</scope>
</reference>
<evidence type="ECO:0000313" key="1">
    <source>
        <dbReference type="EMBL" id="VDI13539.1"/>
    </source>
</evidence>
<dbReference type="AlphaFoldDB" id="A0A8B6D1R4"/>
<evidence type="ECO:0000313" key="2">
    <source>
        <dbReference type="Proteomes" id="UP000596742"/>
    </source>
</evidence>
<protein>
    <submittedName>
        <fullName evidence="1">Uncharacterized protein</fullName>
    </submittedName>
</protein>
<dbReference type="EMBL" id="UYJE01002783">
    <property type="protein sequence ID" value="VDI13539.1"/>
    <property type="molecule type" value="Genomic_DNA"/>
</dbReference>
<keyword evidence="2" id="KW-1185">Reference proteome</keyword>
<organism evidence="1 2">
    <name type="scientific">Mytilus galloprovincialis</name>
    <name type="common">Mediterranean mussel</name>
    <dbReference type="NCBI Taxonomy" id="29158"/>
    <lineage>
        <taxon>Eukaryota</taxon>
        <taxon>Metazoa</taxon>
        <taxon>Spiralia</taxon>
        <taxon>Lophotrochozoa</taxon>
        <taxon>Mollusca</taxon>
        <taxon>Bivalvia</taxon>
        <taxon>Autobranchia</taxon>
        <taxon>Pteriomorphia</taxon>
        <taxon>Mytilida</taxon>
        <taxon>Mytiloidea</taxon>
        <taxon>Mytilidae</taxon>
        <taxon>Mytilinae</taxon>
        <taxon>Mytilus</taxon>
    </lineage>
</organism>
<gene>
    <name evidence="1" type="ORF">MGAL_10B021419</name>
</gene>
<comment type="caution">
    <text evidence="1">The sequence shown here is derived from an EMBL/GenBank/DDBJ whole genome shotgun (WGS) entry which is preliminary data.</text>
</comment>
<name>A0A8B6D1R4_MYTGA</name>
<dbReference type="Proteomes" id="UP000596742">
    <property type="component" value="Unassembled WGS sequence"/>
</dbReference>
<accession>A0A8B6D1R4</accession>
<sequence>MVTDQSSQNTIFSSQNTISSSQNTASTIEDFNREHYVDLLNNYLNSRKVSAISLPIQRWKDSSKRTKRRYQGLFKECFYTIIDPFSPGEYDDIFNNICEDDEHQDEDDNGNSKLITALVESYEKSSAWQSHHQGSAIWRKTSEVIIREVMDAPNIIRCMGPAAIIQQYQAYCEENDISLLGSSTMFRILSECSATVRKSLEGLDYFVAEGSRGFQDLQDIVLSSGYPETSNGTELNRPLLEAKRYMKQISRYIIQLCNSTRYYRRN</sequence>